<dbReference type="STRING" id="272627.CCC_03649"/>
<evidence type="ECO:0000256" key="6">
    <source>
        <dbReference type="RuleBase" id="RU000320"/>
    </source>
</evidence>
<dbReference type="GO" id="GO:0012505">
    <property type="term" value="C:endomembrane system"/>
    <property type="evidence" value="ECO:0007669"/>
    <property type="project" value="UniProtKB-SubCell"/>
</dbReference>
<feature type="transmembrane region" description="Helical" evidence="5">
    <location>
        <begin position="76"/>
        <end position="96"/>
    </location>
</feature>
<dbReference type="HAMAP" id="MF_00445">
    <property type="entry name" value="NDH1_NuoN_1"/>
    <property type="match status" value="1"/>
</dbReference>
<dbReference type="GO" id="GO:0042773">
    <property type="term" value="P:ATP synthesis coupled electron transport"/>
    <property type="evidence" value="ECO:0007669"/>
    <property type="project" value="InterPro"/>
</dbReference>
<keyword evidence="4 5" id="KW-0472">Membrane</keyword>
<feature type="transmembrane region" description="Helical" evidence="5">
    <location>
        <begin position="330"/>
        <end position="350"/>
    </location>
</feature>
<dbReference type="Pfam" id="PF00361">
    <property type="entry name" value="Proton_antipo_M"/>
    <property type="match status" value="1"/>
</dbReference>
<feature type="transmembrane region" description="Helical" evidence="5">
    <location>
        <begin position="158"/>
        <end position="182"/>
    </location>
</feature>
<dbReference type="NCBIfam" id="TIGR01770">
    <property type="entry name" value="NDH_I_N"/>
    <property type="match status" value="1"/>
</dbReference>
<evidence type="ECO:0000256" key="2">
    <source>
        <dbReference type="ARBA" id="ARBA00022692"/>
    </source>
</evidence>
<dbReference type="OrthoDB" id="9811718at2"/>
<dbReference type="EC" id="7.1.1.-" evidence="5"/>
<comment type="caution">
    <text evidence="8">The sequence shown here is derived from an EMBL/GenBank/DDBJ whole genome shotgun (WGS) entry which is preliminary data.</text>
</comment>
<feature type="transmembrane region" description="Helical" evidence="5">
    <location>
        <begin position="448"/>
        <end position="467"/>
    </location>
</feature>
<keyword evidence="5" id="KW-0520">NAD</keyword>
<comment type="catalytic activity">
    <reaction evidence="5">
        <text>a quinone + NADH + 5 H(+)(in) = a quinol + NAD(+) + 4 H(+)(out)</text>
        <dbReference type="Rhea" id="RHEA:57888"/>
        <dbReference type="ChEBI" id="CHEBI:15378"/>
        <dbReference type="ChEBI" id="CHEBI:24646"/>
        <dbReference type="ChEBI" id="CHEBI:57540"/>
        <dbReference type="ChEBI" id="CHEBI:57945"/>
        <dbReference type="ChEBI" id="CHEBI:132124"/>
    </reaction>
</comment>
<evidence type="ECO:0000256" key="1">
    <source>
        <dbReference type="ARBA" id="ARBA00004127"/>
    </source>
</evidence>
<keyword evidence="3 5" id="KW-1133">Transmembrane helix</keyword>
<gene>
    <name evidence="5" type="primary">nuoN</name>
    <name evidence="8" type="ORF">CCC_03649</name>
</gene>
<feature type="transmembrane region" description="Helical" evidence="5">
    <location>
        <begin position="6"/>
        <end position="26"/>
    </location>
</feature>
<feature type="transmembrane region" description="Helical" evidence="5">
    <location>
        <begin position="242"/>
        <end position="262"/>
    </location>
</feature>
<feature type="transmembrane region" description="Helical" evidence="5">
    <location>
        <begin position="371"/>
        <end position="394"/>
    </location>
</feature>
<keyword evidence="5" id="KW-0874">Quinone</keyword>
<organism evidence="8 9">
    <name type="scientific">Paramagnetospirillum magnetotacticum MS-1</name>
    <dbReference type="NCBI Taxonomy" id="272627"/>
    <lineage>
        <taxon>Bacteria</taxon>
        <taxon>Pseudomonadati</taxon>
        <taxon>Pseudomonadota</taxon>
        <taxon>Alphaproteobacteria</taxon>
        <taxon>Rhodospirillales</taxon>
        <taxon>Magnetospirillaceae</taxon>
        <taxon>Paramagnetospirillum</taxon>
    </lineage>
</organism>
<sequence>MIKTLDLVPVLPEIFMAVAGLALLMLGVFRKEDSTKSVSVLVILALGAAMVLVSSLGGDRLTAFNGLFVADRFAGFAKGLVLVASAIATAMSLPYLEREKIGRFEYPVLVLFSTLGMMMMISANDFIALYLGLELQSLALYVLAAYNRDNARATEAGLKYFVLGSLASGLLLYGVSLIYGFAGTTSFETLANLFSGGHEHPIKPNMGIIAGLVFILAGLSFKVSAVPFHMWAPDVYEGAPTPVTSFFAVAPKIAALCLLVRVMTGPFADLVEQWRQVVTFIAIGSMFVGSFAAVVQTNIKRLMAYSSIGHVGFVLVGIAAGTTLGIQGVLIYLAIYLFMNVGAFAVILSMRQKGRMVEGIDDLAGLSKTHPMMAFVMAVLMFSMAGVPPLAGFWGKFYVFMAAIESGLYTLSILGVLSSVVSTYYYLRIVKVMYFDEPTEAFDKPVGTSMTLVMAVSTLVILAFTLIPAPLVTSAKAAAQVLFPAAG</sequence>
<dbReference type="GO" id="GO:0008137">
    <property type="term" value="F:NADH dehydrogenase (ubiquinone) activity"/>
    <property type="evidence" value="ECO:0007669"/>
    <property type="project" value="InterPro"/>
</dbReference>
<dbReference type="NCBIfam" id="NF004440">
    <property type="entry name" value="PRK05777.1-3"/>
    <property type="match status" value="1"/>
</dbReference>
<keyword evidence="5" id="KW-1003">Cell membrane</keyword>
<evidence type="ECO:0000256" key="5">
    <source>
        <dbReference type="HAMAP-Rule" id="MF_00445"/>
    </source>
</evidence>
<feature type="transmembrane region" description="Helical" evidence="5">
    <location>
        <begin position="103"/>
        <end position="121"/>
    </location>
</feature>
<keyword evidence="5 8" id="KW-0830">Ubiquinone</keyword>
<feature type="domain" description="NADH:quinone oxidoreductase/Mrp antiporter transmembrane" evidence="7">
    <location>
        <begin position="123"/>
        <end position="421"/>
    </location>
</feature>
<dbReference type="GO" id="GO:0050136">
    <property type="term" value="F:NADH dehydrogenase (quinone) (non-electrogenic) activity"/>
    <property type="evidence" value="ECO:0007669"/>
    <property type="project" value="UniProtKB-UniRule"/>
</dbReference>
<reference evidence="8 9" key="1">
    <citation type="submission" date="2015-01" db="EMBL/GenBank/DDBJ databases">
        <title>Genome Sequence of Magnetospirillum magnetotacticum Strain MS-1.</title>
        <authorList>
            <person name="Marinov G.K."/>
            <person name="Smalley M.D."/>
            <person name="DeSalvo G."/>
        </authorList>
    </citation>
    <scope>NUCLEOTIDE SEQUENCE [LARGE SCALE GENOMIC DNA]</scope>
    <source>
        <strain evidence="8 9">MS-1</strain>
    </source>
</reference>
<feature type="transmembrane region" description="Helical" evidence="5">
    <location>
        <begin position="302"/>
        <end position="324"/>
    </location>
</feature>
<proteinExistence type="inferred from homology"/>
<evidence type="ECO:0000313" key="8">
    <source>
        <dbReference type="EMBL" id="KIL98366.1"/>
    </source>
</evidence>
<dbReference type="GO" id="GO:0048038">
    <property type="term" value="F:quinone binding"/>
    <property type="evidence" value="ECO:0007669"/>
    <property type="project" value="UniProtKB-KW"/>
</dbReference>
<feature type="transmembrane region" description="Helical" evidence="5">
    <location>
        <begin position="38"/>
        <end position="56"/>
    </location>
</feature>
<feature type="transmembrane region" description="Helical" evidence="5">
    <location>
        <begin position="202"/>
        <end position="221"/>
    </location>
</feature>
<dbReference type="Proteomes" id="UP000031971">
    <property type="component" value="Unassembled WGS sequence"/>
</dbReference>
<comment type="similarity">
    <text evidence="5">Belongs to the complex I subunit 2 family.</text>
</comment>
<dbReference type="InterPro" id="IPR001750">
    <property type="entry name" value="ND/Mrp_TM"/>
</dbReference>
<protein>
    <recommendedName>
        <fullName evidence="5">NADH-quinone oxidoreductase subunit N</fullName>
        <ecNumber evidence="5">7.1.1.-</ecNumber>
    </recommendedName>
    <alternativeName>
        <fullName evidence="5">NADH dehydrogenase I subunit N</fullName>
    </alternativeName>
    <alternativeName>
        <fullName evidence="5">NDH-1 subunit N</fullName>
    </alternativeName>
</protein>
<dbReference type="InterPro" id="IPR010096">
    <property type="entry name" value="NADH-Q_OxRdtase_suN/2"/>
</dbReference>
<dbReference type="PANTHER" id="PTHR22773">
    <property type="entry name" value="NADH DEHYDROGENASE"/>
    <property type="match status" value="1"/>
</dbReference>
<dbReference type="GO" id="GO:0005886">
    <property type="term" value="C:plasma membrane"/>
    <property type="evidence" value="ECO:0007669"/>
    <property type="project" value="UniProtKB-SubCell"/>
</dbReference>
<evidence type="ECO:0000259" key="7">
    <source>
        <dbReference type="Pfam" id="PF00361"/>
    </source>
</evidence>
<comment type="subunit">
    <text evidence="5">NDH-1 is composed of 14 different subunits. Subunits NuoA, H, J, K, L, M, N constitute the membrane sector of the complex.</text>
</comment>
<dbReference type="EMBL" id="JXSL01000028">
    <property type="protein sequence ID" value="KIL98366.1"/>
    <property type="molecule type" value="Genomic_DNA"/>
</dbReference>
<keyword evidence="2 5" id="KW-0812">Transmembrane</keyword>
<evidence type="ECO:0000256" key="4">
    <source>
        <dbReference type="ARBA" id="ARBA00023136"/>
    </source>
</evidence>
<keyword evidence="5" id="KW-0813">Transport</keyword>
<feature type="transmembrane region" description="Helical" evidence="5">
    <location>
        <begin position="406"/>
        <end position="427"/>
    </location>
</feature>
<evidence type="ECO:0000313" key="9">
    <source>
        <dbReference type="Proteomes" id="UP000031971"/>
    </source>
</evidence>
<feature type="transmembrane region" description="Helical" evidence="5">
    <location>
        <begin position="127"/>
        <end position="146"/>
    </location>
</feature>
<dbReference type="AlphaFoldDB" id="A0A0C2UZV8"/>
<evidence type="ECO:0000256" key="3">
    <source>
        <dbReference type="ARBA" id="ARBA00022989"/>
    </source>
</evidence>
<feature type="transmembrane region" description="Helical" evidence="5">
    <location>
        <begin position="274"/>
        <end position="295"/>
    </location>
</feature>
<comment type="function">
    <text evidence="5">NDH-1 shuttles electrons from NADH, via FMN and iron-sulfur (Fe-S) centers, to quinones in the respiratory chain. The immediate electron acceptor for the enzyme in this species is believed to be ubiquinone. Couples the redox reaction to proton translocation (for every two electrons transferred, four hydrogen ions are translocated across the cytoplasmic membrane), and thus conserves the redox energy in a proton gradient.</text>
</comment>
<name>A0A0C2UZV8_PARME</name>
<keyword evidence="5" id="KW-1278">Translocase</keyword>
<keyword evidence="9" id="KW-1185">Reference proteome</keyword>
<comment type="subcellular location">
    <subcellularLocation>
        <location evidence="5">Cell membrane</location>
        <topology evidence="5">Multi-pass membrane protein</topology>
    </subcellularLocation>
    <subcellularLocation>
        <location evidence="1">Endomembrane system</location>
        <topology evidence="1">Multi-pass membrane protein</topology>
    </subcellularLocation>
    <subcellularLocation>
        <location evidence="6">Membrane</location>
        <topology evidence="6">Multi-pass membrane protein</topology>
    </subcellularLocation>
</comment>
<accession>A0A0C2UZV8</accession>